<sequence length="55" mass="6206">MTALDTPGRITAGFLADMEREMIADREVLTTALQSAFTETFTPFDEIIRRAQENL</sequence>
<keyword evidence="2" id="KW-1185">Reference proteome</keyword>
<reference evidence="1" key="2">
    <citation type="submission" date="2020-09" db="EMBL/GenBank/DDBJ databases">
        <authorList>
            <person name="Sun Q."/>
            <person name="Zhou Y."/>
        </authorList>
    </citation>
    <scope>NUCLEOTIDE SEQUENCE</scope>
    <source>
        <strain evidence="1">CGMCC 1.15330</strain>
    </source>
</reference>
<proteinExistence type="predicted"/>
<protein>
    <submittedName>
        <fullName evidence="1">Uncharacterized protein</fullName>
    </submittedName>
</protein>
<comment type="caution">
    <text evidence="1">The sequence shown here is derived from an EMBL/GenBank/DDBJ whole genome shotgun (WGS) entry which is preliminary data.</text>
</comment>
<evidence type="ECO:0000313" key="2">
    <source>
        <dbReference type="Proteomes" id="UP000623067"/>
    </source>
</evidence>
<accession>A0A916SSG4</accession>
<dbReference type="EMBL" id="BMIH01000001">
    <property type="protein sequence ID" value="GGB14815.1"/>
    <property type="molecule type" value="Genomic_DNA"/>
</dbReference>
<dbReference type="RefSeq" id="WP_188656602.1">
    <property type="nucleotide sequence ID" value="NZ_BMIH01000001.1"/>
</dbReference>
<gene>
    <name evidence="1" type="ORF">GCM10011380_00280</name>
</gene>
<organism evidence="1 2">
    <name type="scientific">Sphingomonas metalli</name>
    <dbReference type="NCBI Taxonomy" id="1779358"/>
    <lineage>
        <taxon>Bacteria</taxon>
        <taxon>Pseudomonadati</taxon>
        <taxon>Pseudomonadota</taxon>
        <taxon>Alphaproteobacteria</taxon>
        <taxon>Sphingomonadales</taxon>
        <taxon>Sphingomonadaceae</taxon>
        <taxon>Sphingomonas</taxon>
    </lineage>
</organism>
<evidence type="ECO:0000313" key="1">
    <source>
        <dbReference type="EMBL" id="GGB14815.1"/>
    </source>
</evidence>
<reference evidence="1" key="1">
    <citation type="journal article" date="2014" name="Int. J. Syst. Evol. Microbiol.">
        <title>Complete genome sequence of Corynebacterium casei LMG S-19264T (=DSM 44701T), isolated from a smear-ripened cheese.</title>
        <authorList>
            <consortium name="US DOE Joint Genome Institute (JGI-PGF)"/>
            <person name="Walter F."/>
            <person name="Albersmeier A."/>
            <person name="Kalinowski J."/>
            <person name="Ruckert C."/>
        </authorList>
    </citation>
    <scope>NUCLEOTIDE SEQUENCE</scope>
    <source>
        <strain evidence="1">CGMCC 1.15330</strain>
    </source>
</reference>
<dbReference type="Proteomes" id="UP000623067">
    <property type="component" value="Unassembled WGS sequence"/>
</dbReference>
<name>A0A916SSG4_9SPHN</name>
<dbReference type="AlphaFoldDB" id="A0A916SSG4"/>